<dbReference type="SUPFAM" id="SSF48452">
    <property type="entry name" value="TPR-like"/>
    <property type="match status" value="1"/>
</dbReference>
<evidence type="ECO:0000313" key="1">
    <source>
        <dbReference type="EMBL" id="PNR30356.1"/>
    </source>
</evidence>
<dbReference type="Gene3D" id="1.25.40.10">
    <property type="entry name" value="Tetratricopeptide repeat domain"/>
    <property type="match status" value="1"/>
</dbReference>
<protein>
    <submittedName>
        <fullName evidence="1 2">Uncharacterized protein</fullName>
    </submittedName>
</protein>
<proteinExistence type="predicted"/>
<dbReference type="Proteomes" id="UP000006727">
    <property type="component" value="Chromosome 22"/>
</dbReference>
<dbReference type="GeneID" id="112274690"/>
<evidence type="ECO:0000313" key="2">
    <source>
        <dbReference type="EnsemblPlants" id="Pp3c22_3700V3.1"/>
    </source>
</evidence>
<dbReference type="Gramene" id="Pp3c22_3700V3.1">
    <property type="protein sequence ID" value="Pp3c22_3700V3.1"/>
    <property type="gene ID" value="Pp3c22_3700"/>
</dbReference>
<accession>A0A2K1IM63</accession>
<evidence type="ECO:0000313" key="3">
    <source>
        <dbReference type="Proteomes" id="UP000006727"/>
    </source>
</evidence>
<dbReference type="AlphaFoldDB" id="A0A2K1IM63"/>
<name>A0A2K1IM63_PHYPA</name>
<dbReference type="InterPro" id="IPR011990">
    <property type="entry name" value="TPR-like_helical_dom_sf"/>
</dbReference>
<reference evidence="1 3" key="1">
    <citation type="journal article" date="2008" name="Science">
        <title>The Physcomitrella genome reveals evolutionary insights into the conquest of land by plants.</title>
        <authorList>
            <person name="Rensing S."/>
            <person name="Lang D."/>
            <person name="Zimmer A."/>
            <person name="Terry A."/>
            <person name="Salamov A."/>
            <person name="Shapiro H."/>
            <person name="Nishiyama T."/>
            <person name="Perroud P.-F."/>
            <person name="Lindquist E."/>
            <person name="Kamisugi Y."/>
            <person name="Tanahashi T."/>
            <person name="Sakakibara K."/>
            <person name="Fujita T."/>
            <person name="Oishi K."/>
            <person name="Shin-I T."/>
            <person name="Kuroki Y."/>
            <person name="Toyoda A."/>
            <person name="Suzuki Y."/>
            <person name="Hashimoto A."/>
            <person name="Yamaguchi K."/>
            <person name="Sugano A."/>
            <person name="Kohara Y."/>
            <person name="Fujiyama A."/>
            <person name="Anterola A."/>
            <person name="Aoki S."/>
            <person name="Ashton N."/>
            <person name="Barbazuk W.B."/>
            <person name="Barker E."/>
            <person name="Bennetzen J."/>
            <person name="Bezanilla M."/>
            <person name="Blankenship R."/>
            <person name="Cho S.H."/>
            <person name="Dutcher S."/>
            <person name="Estelle M."/>
            <person name="Fawcett J.A."/>
            <person name="Gundlach H."/>
            <person name="Hanada K."/>
            <person name="Heyl A."/>
            <person name="Hicks K.A."/>
            <person name="Hugh J."/>
            <person name="Lohr M."/>
            <person name="Mayer K."/>
            <person name="Melkozernov A."/>
            <person name="Murata T."/>
            <person name="Nelson D."/>
            <person name="Pils B."/>
            <person name="Prigge M."/>
            <person name="Reiss B."/>
            <person name="Renner T."/>
            <person name="Rombauts S."/>
            <person name="Rushton P."/>
            <person name="Sanderfoot A."/>
            <person name="Schween G."/>
            <person name="Shiu S.-H."/>
            <person name="Stueber K."/>
            <person name="Theodoulou F.L."/>
            <person name="Tu H."/>
            <person name="Van de Peer Y."/>
            <person name="Verrier P.J."/>
            <person name="Waters E."/>
            <person name="Wood A."/>
            <person name="Yang L."/>
            <person name="Cove D."/>
            <person name="Cuming A."/>
            <person name="Hasebe M."/>
            <person name="Lucas S."/>
            <person name="Mishler D.B."/>
            <person name="Reski R."/>
            <person name="Grigoriev I."/>
            <person name="Quatrano R.S."/>
            <person name="Boore J.L."/>
        </authorList>
    </citation>
    <scope>NUCLEOTIDE SEQUENCE [LARGE SCALE GENOMIC DNA]</scope>
    <source>
        <strain evidence="2 3">cv. Gransden 2004</strain>
    </source>
</reference>
<keyword evidence="3" id="KW-1185">Reference proteome</keyword>
<reference evidence="1 3" key="2">
    <citation type="journal article" date="2018" name="Plant J.">
        <title>The Physcomitrella patens chromosome-scale assembly reveals moss genome structure and evolution.</title>
        <authorList>
            <person name="Lang D."/>
            <person name="Ullrich K.K."/>
            <person name="Murat F."/>
            <person name="Fuchs J."/>
            <person name="Jenkins J."/>
            <person name="Haas F.B."/>
            <person name="Piednoel M."/>
            <person name="Gundlach H."/>
            <person name="Van Bel M."/>
            <person name="Meyberg R."/>
            <person name="Vives C."/>
            <person name="Morata J."/>
            <person name="Symeonidi A."/>
            <person name="Hiss M."/>
            <person name="Muchero W."/>
            <person name="Kamisugi Y."/>
            <person name="Saleh O."/>
            <person name="Blanc G."/>
            <person name="Decker E.L."/>
            <person name="van Gessel N."/>
            <person name="Grimwood J."/>
            <person name="Hayes R.D."/>
            <person name="Graham S.W."/>
            <person name="Gunter L.E."/>
            <person name="McDaniel S.F."/>
            <person name="Hoernstein S.N.W."/>
            <person name="Larsson A."/>
            <person name="Li F.W."/>
            <person name="Perroud P.F."/>
            <person name="Phillips J."/>
            <person name="Ranjan P."/>
            <person name="Rokshar D.S."/>
            <person name="Rothfels C.J."/>
            <person name="Schneider L."/>
            <person name="Shu S."/>
            <person name="Stevenson D.W."/>
            <person name="Thummler F."/>
            <person name="Tillich M."/>
            <person name="Villarreal Aguilar J.C."/>
            <person name="Widiez T."/>
            <person name="Wong G.K."/>
            <person name="Wymore A."/>
            <person name="Zhang Y."/>
            <person name="Zimmer A.D."/>
            <person name="Quatrano R.S."/>
            <person name="Mayer K.F.X."/>
            <person name="Goodstein D."/>
            <person name="Casacuberta J.M."/>
            <person name="Vandepoele K."/>
            <person name="Reski R."/>
            <person name="Cuming A.C."/>
            <person name="Tuskan G.A."/>
            <person name="Maumus F."/>
            <person name="Salse J."/>
            <person name="Schmutz J."/>
            <person name="Rensing S.A."/>
        </authorList>
    </citation>
    <scope>NUCLEOTIDE SEQUENCE [LARGE SCALE GENOMIC DNA]</scope>
    <source>
        <strain evidence="2 3">cv. Gransden 2004</strain>
    </source>
</reference>
<organism evidence="1">
    <name type="scientific">Physcomitrium patens</name>
    <name type="common">Spreading-leaved earth moss</name>
    <name type="synonym">Physcomitrella patens</name>
    <dbReference type="NCBI Taxonomy" id="3218"/>
    <lineage>
        <taxon>Eukaryota</taxon>
        <taxon>Viridiplantae</taxon>
        <taxon>Streptophyta</taxon>
        <taxon>Embryophyta</taxon>
        <taxon>Bryophyta</taxon>
        <taxon>Bryophytina</taxon>
        <taxon>Bryopsida</taxon>
        <taxon>Funariidae</taxon>
        <taxon>Funariales</taxon>
        <taxon>Funariaceae</taxon>
        <taxon>Physcomitrium</taxon>
    </lineage>
</organism>
<dbReference type="RefSeq" id="XP_024360133.1">
    <property type="nucleotide sequence ID" value="XM_024504365.2"/>
</dbReference>
<dbReference type="EnsemblPlants" id="Pp3c22_3700V3.1">
    <property type="protein sequence ID" value="Pp3c22_3700V3.1"/>
    <property type="gene ID" value="Pp3c22_3700"/>
</dbReference>
<dbReference type="EMBL" id="ABEU02000022">
    <property type="protein sequence ID" value="PNR30356.1"/>
    <property type="molecule type" value="Genomic_DNA"/>
</dbReference>
<dbReference type="Gramene" id="Pp3c22_3700V3.2">
    <property type="protein sequence ID" value="Pp3c22_3700V3.2"/>
    <property type="gene ID" value="Pp3c22_3700"/>
</dbReference>
<gene>
    <name evidence="2" type="primary">LOC112274690</name>
    <name evidence="1" type="ORF">PHYPA_026672</name>
</gene>
<reference evidence="2" key="3">
    <citation type="submission" date="2020-12" db="UniProtKB">
        <authorList>
            <consortium name="EnsemblPlants"/>
        </authorList>
    </citation>
    <scope>IDENTIFICATION</scope>
</reference>
<sequence length="505" mass="55962">MSFMRCCCASTNSALLLAGDKRCGSPTSLCPPRKLWSECRNERKSNAGVRWIMGFESGRRGSGSSSVGVRCNSDKLGGLAGIENEGVERTRRQVFDDGFVLFPQMWSKEEVAAAAEGDLVVGRAQEEILKSFLVGPVGVHSQRQWLHAPGYRCTDAATSPEPYWHHSWQTSGMESEDLQLPQMPTWSAALIVSLSDRNAKMFCGGVAVFPRSHWIIQDWIASPSGQSPFPQPFDVPAAAPTELRLECGDAALLNPLLAYTITPNVSSIPAQFLIFNLGDVKSNQGKLRIDEGEQMWRGWLSMTQFLMDQTLSVEEEMVQLQIEEEKAQLGGWQGTTTGLTTDLSSFSSTRIAPRDLLAWRLRTSAVQFMRDGQWSSALSVLLRLSGLRPTCYWIALQAGQCCMKSAPAGQLGGRAGRKCTLEDGERILERAIQIAPGWPLAYVELIKCLALMGRGREQEIPVVTKIMKERCKLEQLCLRYPTVSDQLRESWNECEEVCNTAGERV</sequence>
<dbReference type="EnsemblPlants" id="Pp3c22_3700V3.2">
    <property type="protein sequence ID" value="Pp3c22_3700V3.2"/>
    <property type="gene ID" value="Pp3c22_3700"/>
</dbReference>